<feature type="compositionally biased region" description="Basic residues" evidence="1">
    <location>
        <begin position="115"/>
        <end position="126"/>
    </location>
</feature>
<feature type="region of interest" description="Disordered" evidence="1">
    <location>
        <begin position="54"/>
        <end position="132"/>
    </location>
</feature>
<evidence type="ECO:0000256" key="1">
    <source>
        <dbReference type="SAM" id="MobiDB-lite"/>
    </source>
</evidence>
<comment type="caution">
    <text evidence="2">The sequence shown here is derived from an EMBL/GenBank/DDBJ whole genome shotgun (WGS) entry which is preliminary data.</text>
</comment>
<gene>
    <name evidence="2" type="ORF">A4X09_0g7023</name>
</gene>
<dbReference type="Proteomes" id="UP000078113">
    <property type="component" value="Unassembled WGS sequence"/>
</dbReference>
<keyword evidence="3" id="KW-1185">Reference proteome</keyword>
<sequence>MSLDPFIFASPTAAPSIIHSSKQVPFNNTVQLIGFDDFHGPEVMDKRASTTLISNATHSTAPRAPSTPASPRVSPFACPRSTHSPFRDSLRRPRLGSAQQDGLLAAAHGGESASTHHKAVPHKHHQTSPSSK</sequence>
<organism evidence="2 3">
    <name type="scientific">Tilletia walkeri</name>
    <dbReference type="NCBI Taxonomy" id="117179"/>
    <lineage>
        <taxon>Eukaryota</taxon>
        <taxon>Fungi</taxon>
        <taxon>Dikarya</taxon>
        <taxon>Basidiomycota</taxon>
        <taxon>Ustilaginomycotina</taxon>
        <taxon>Exobasidiomycetes</taxon>
        <taxon>Tilletiales</taxon>
        <taxon>Tilletiaceae</taxon>
        <taxon>Tilletia</taxon>
    </lineage>
</organism>
<evidence type="ECO:0000313" key="3">
    <source>
        <dbReference type="Proteomes" id="UP000078113"/>
    </source>
</evidence>
<protein>
    <submittedName>
        <fullName evidence="2">Uncharacterized protein</fullName>
    </submittedName>
</protein>
<reference evidence="2" key="1">
    <citation type="submission" date="2016-04" db="EMBL/GenBank/DDBJ databases">
        <authorList>
            <person name="Nguyen H.D."/>
            <person name="Samba Siva P."/>
            <person name="Cullis J."/>
            <person name="Levesque C.A."/>
            <person name="Hambleton S."/>
        </authorList>
    </citation>
    <scope>NUCLEOTIDE SEQUENCE</scope>
    <source>
        <strain evidence="2">DAOMC 236422</strain>
    </source>
</reference>
<feature type="compositionally biased region" description="Low complexity" evidence="1">
    <location>
        <begin position="56"/>
        <end position="75"/>
    </location>
</feature>
<proteinExistence type="predicted"/>
<accession>A0A8X7N3X2</accession>
<reference evidence="2" key="2">
    <citation type="journal article" date="2019" name="IMA Fungus">
        <title>Genome sequencing and comparison of five Tilletia species to identify candidate genes for the detection of regulated species infecting wheat.</title>
        <authorList>
            <person name="Nguyen H.D.T."/>
            <person name="Sultana T."/>
            <person name="Kesanakurti P."/>
            <person name="Hambleton S."/>
        </authorList>
    </citation>
    <scope>NUCLEOTIDE SEQUENCE</scope>
    <source>
        <strain evidence="2">DAOMC 236422</strain>
    </source>
</reference>
<dbReference type="AlphaFoldDB" id="A0A8X7N3X2"/>
<name>A0A8X7N3X2_9BASI</name>
<dbReference type="EMBL" id="LWDG02000557">
    <property type="protein sequence ID" value="KAE8264225.1"/>
    <property type="molecule type" value="Genomic_DNA"/>
</dbReference>
<evidence type="ECO:0000313" key="2">
    <source>
        <dbReference type="EMBL" id="KAE8264225.1"/>
    </source>
</evidence>